<protein>
    <submittedName>
        <fullName evidence="2">Linear gramicidin synthase subunit A</fullName>
    </submittedName>
</protein>
<organism evidence="2 3">
    <name type="scientific">Campylobacter majalis</name>
    <dbReference type="NCBI Taxonomy" id="2790656"/>
    <lineage>
        <taxon>Bacteria</taxon>
        <taxon>Pseudomonadati</taxon>
        <taxon>Campylobacterota</taxon>
        <taxon>Epsilonproteobacteria</taxon>
        <taxon>Campylobacterales</taxon>
        <taxon>Campylobacteraceae</taxon>
        <taxon>Campylobacter</taxon>
    </lineage>
</organism>
<dbReference type="EMBL" id="CAJHOF010000003">
    <property type="protein sequence ID" value="CAD7287628.1"/>
    <property type="molecule type" value="Genomic_DNA"/>
</dbReference>
<feature type="domain" description="Formyl transferase N-terminal" evidence="1">
    <location>
        <begin position="29"/>
        <end position="133"/>
    </location>
</feature>
<evidence type="ECO:0000313" key="3">
    <source>
        <dbReference type="Proteomes" id="UP000789803"/>
    </source>
</evidence>
<dbReference type="PANTHER" id="PTHR11138:SF5">
    <property type="entry name" value="METHIONYL-TRNA FORMYLTRANSFERASE, MITOCHONDRIAL"/>
    <property type="match status" value="1"/>
</dbReference>
<proteinExistence type="predicted"/>
<evidence type="ECO:0000313" key="2">
    <source>
        <dbReference type="EMBL" id="CAD7287628.1"/>
    </source>
</evidence>
<dbReference type="Proteomes" id="UP000789803">
    <property type="component" value="Unassembled WGS sequence"/>
</dbReference>
<keyword evidence="3" id="KW-1185">Reference proteome</keyword>
<sequence>MGYQDSKLINFLKDDGLQVKVCDERISLDFVKQERFDFLISYGYRYIISEKILTHFCQNAINLHISLLPFNRGSDPNFWSFVKDTPKGVSIHYLDKGLDTGDIIVQKELTFDTAKESFSSTYKILRDEIEKLFMQNWQEIKTQKCKRVKQEGEFSVHKSIDKQHLIKYLHDGWDTNIKSFLDKIKDKI</sequence>
<gene>
    <name evidence="2" type="primary">lgrA_1</name>
    <name evidence="2" type="ORF">LMG7974_00507</name>
</gene>
<dbReference type="InterPro" id="IPR036477">
    <property type="entry name" value="Formyl_transf_N_sf"/>
</dbReference>
<evidence type="ECO:0000259" key="1">
    <source>
        <dbReference type="Pfam" id="PF00551"/>
    </source>
</evidence>
<dbReference type="Gene3D" id="3.40.50.170">
    <property type="entry name" value="Formyl transferase, N-terminal domain"/>
    <property type="match status" value="1"/>
</dbReference>
<name>A0ABM8Q421_9BACT</name>
<dbReference type="Pfam" id="PF00551">
    <property type="entry name" value="Formyl_trans_N"/>
    <property type="match status" value="1"/>
</dbReference>
<dbReference type="RefSeq" id="WP_229932327.1">
    <property type="nucleotide sequence ID" value="NZ_CAJHOF010000003.1"/>
</dbReference>
<dbReference type="PANTHER" id="PTHR11138">
    <property type="entry name" value="METHIONYL-TRNA FORMYLTRANSFERASE"/>
    <property type="match status" value="1"/>
</dbReference>
<reference evidence="2 3" key="1">
    <citation type="submission" date="2020-11" db="EMBL/GenBank/DDBJ databases">
        <authorList>
            <person name="Peeters C."/>
        </authorList>
    </citation>
    <scope>NUCLEOTIDE SEQUENCE [LARGE SCALE GENOMIC DNA]</scope>
    <source>
        <strain evidence="2 3">LMG 7974</strain>
    </source>
</reference>
<accession>A0ABM8Q421</accession>
<comment type="caution">
    <text evidence="2">The sequence shown here is derived from an EMBL/GenBank/DDBJ whole genome shotgun (WGS) entry which is preliminary data.</text>
</comment>
<dbReference type="InterPro" id="IPR002376">
    <property type="entry name" value="Formyl_transf_N"/>
</dbReference>
<dbReference type="SUPFAM" id="SSF53328">
    <property type="entry name" value="Formyltransferase"/>
    <property type="match status" value="1"/>
</dbReference>